<dbReference type="InterPro" id="IPR046368">
    <property type="entry name" value="Tag1"/>
</dbReference>
<organism evidence="2 3">
    <name type="scientific">Dichomitus squalens</name>
    <dbReference type="NCBI Taxonomy" id="114155"/>
    <lineage>
        <taxon>Eukaryota</taxon>
        <taxon>Fungi</taxon>
        <taxon>Dikarya</taxon>
        <taxon>Basidiomycota</taxon>
        <taxon>Agaricomycotina</taxon>
        <taxon>Agaricomycetes</taxon>
        <taxon>Polyporales</taxon>
        <taxon>Polyporaceae</taxon>
        <taxon>Dichomitus</taxon>
    </lineage>
</organism>
<dbReference type="EMBL" id="ML145129">
    <property type="protein sequence ID" value="TBU58051.1"/>
    <property type="molecule type" value="Genomic_DNA"/>
</dbReference>
<dbReference type="Proteomes" id="UP000292082">
    <property type="component" value="Unassembled WGS sequence"/>
</dbReference>
<dbReference type="PANTHER" id="PTHR35895">
    <property type="entry name" value="CHROMOSOME 16, WHOLE GENOME SHOTGUN SEQUENCE"/>
    <property type="match status" value="1"/>
</dbReference>
<keyword evidence="1" id="KW-0812">Transmembrane</keyword>
<proteinExistence type="predicted"/>
<keyword evidence="1" id="KW-1133">Transmembrane helix</keyword>
<keyword evidence="3" id="KW-1185">Reference proteome</keyword>
<name>A0A4Q9PU65_9APHY</name>
<protein>
    <submittedName>
        <fullName evidence="2">Uncharacterized protein</fullName>
    </submittedName>
</protein>
<evidence type="ECO:0000313" key="2">
    <source>
        <dbReference type="EMBL" id="TBU58051.1"/>
    </source>
</evidence>
<gene>
    <name evidence="2" type="ORF">BD310DRAFT_851878</name>
</gene>
<sequence>MAHDILIGADEDLASQLATEPRGYPNDLFSRHTSPFDPLPLEPKEPLYKRKWFIITNIVVALLSIAILFILLYPVVHAIAQHLVNAAVLHVDQAIITNPTNQSFDLSLNAWISHGGIFSATVKFNEPIAVLWTNSTGDQVQLGSFLLDPLTIKNMRAYINETVPFSIDDETAFSQFTSALITEQNFTWHLTSEKVDVRALKFLTAHELKFQKDVALSGMNNFQDEITLVDLQLPRDAPGGGIEFVAVTGIQNPSPFSIDLGTVVFDLSYDGLYLGSGSGYNTTVGSGGNNVTLRGTLVPQNSSDSLSKVSQLFTEYLNAGNPEVLARGRSSFQNDGNAVSWLSSGLTALQLTVPFKAPGPISPIKSISIGEMALVFSEQNAWAPIASSRSVQAELELPFGFNVSIGQLSNSFNITDEGSVVSGLSAPPSASVSQIDVVNSTCTRGTVNITIDDTPLAIPDASHPIFSVFTRNLTNSSSLPFQLEGNARAVADTSIGQLTLDPIIFIVASSLKGLQGLEQLVDIGTVDVIGGSTEAIHLSIPMNIQNPSNLVLSTGDLSLQLFRYGALLGTILIPNMTLQRGNNSFSAQGNFTPNDTPQGMRTLNEFVGGTDVEVAASGYGQSTPIESLVSAFESLNVSASLPALEANLIGSASLSVLDTTSQQNNTVHATVSLTNPFTAELAITHVNSNISFHSISLGTIDEPVAFSSKGNSTTESPALDLALNLDPEALFTVTRICAQSAGLSTDQLDAIVQLGGYQYLDNVNTARHWQMGKRNDVTFIGFNLPNYLDQVFSKLAADVNLQVGVTIGEYPTTLAYTQHNVSVKTDKSLNLLLPILAQPIVQKIVSGTVLGIETILIKDVKQNSFTASLNGSITNAGPFDANITFPMGLDLHWDGASFGNIAMPDVHVVGNAGANFQVDATVNVTNVDHLTDFTKALVTQDSINWVISGNDLTVSALGILVPGVSLPGKNVTLKGMNNLKGGVKIDSFDLPSNDPAGGIHLTLDTTVANPSQIGIALSSIEFQAFFQNTTIGPVSSSTPFSLLPLSAVSLPLSGRLVPQSSEAGLKAVSALVDGFVHGQDSDVVVQGSGAGATDATWLNEGIKALQVQATLPNQGTLDVITAVTLNELDLRFTDTTAFSPSMSSNDATAAFSLPFGFPVNIISVGQNITAGFGSTDFAQLNIPKGPCSTDVDKRIIHLQISDVPFNVLQGQTSVFEQFLSNTATSVNTTISLKGSADTEVDTAVGVLNLTAIQFNVQTSIAGMQGLTSKPTLVTALDVDHGFSDYLLIKVNSSLFNPSNITLGAGDISFDLTYQNQIIGQADLNDLTILPGNQSYAIDVHYQPHGEAVTSGQHLLENFLQGTTSSTTIQGSTDSTLIQSLQLAMSKISLSPVNIPGLGKTLISSTSLVFPPNIAQSGIAQASFVLANPFTASINLLEISATATYGNLTLGKIDNLNWSNDPIHADGHADVTSPALPFSMNMDPSSIMEFLLAAAQNNDVDLGPLPALFRAALQNPASHSSINATVGNATAPCISGHQFDVNGAILNSLKNLDVTLNVNSSVKIDDYPTDLSFVQKGVRAVTDDTALYLVGVVAPPIVQTFVDQATLSFSQANITNVSDEGFDLSLKGALTGAGPFDAQIVFVEPVSISWQGQTIATISLPPVCMAANIGVPDYETTAHLTITDTSGFTQFATFLLHNPEFEWTISTGALRAIALGTTFDGVSLSKNISFKAFNNLPGVTISDFKLPSDDPAGGIHIKTDSLIPSSADLGIELGTVAFEASFKGITLGPLSSTNLLLTAHSTTNAHLTGRITPKSGADLAVMGELFTNFLQSQNQTISIRGSSVQPAGANASVAWLSSAFQSLALNITLPGQNLEVIQAIDMSDIELVMTEENQAFAPIASAQNVVAQYKNPFGFSLQVVQSNENITLVSGGIGVAELLLPQTTANGPVSTGNVVPLLLSFDKQTMRALDDVAFSQFMATVTTTSNVDLQLKGSTDVVARTAVGDVPISGIPIDVITSIKGIDSFGHGTVLNNFSITGSGQDNTGPFIKAPLTTALSNPSNISLQTVGVELPVFYQDVMLGRAVIDSLNLQPGDNTVSAEFHYVPQDANDTTAQSFITSFLQTSNELPLTIKGDASSSPFASLIPALEGVEITTDLKGLNFPPFVTTINAYISAATLFSNTVSIDFDIANPLDTEIQVSFAQADSGLDGVTYVHFEHAFDDFVIPPHATVNSGPINNVLLTQGALGSLKILNSGKVDVFTAATVRVGAYTIPWLHLTTLGAPITVHPSL</sequence>
<reference evidence="2 3" key="1">
    <citation type="submission" date="2019-01" db="EMBL/GenBank/DDBJ databases">
        <title>Draft genome sequences of three monokaryotic isolates of the white-rot basidiomycete fungus Dichomitus squalens.</title>
        <authorList>
            <consortium name="DOE Joint Genome Institute"/>
            <person name="Lopez S.C."/>
            <person name="Andreopoulos B."/>
            <person name="Pangilinan J."/>
            <person name="Lipzen A."/>
            <person name="Riley R."/>
            <person name="Ahrendt S."/>
            <person name="Ng V."/>
            <person name="Barry K."/>
            <person name="Daum C."/>
            <person name="Grigoriev I.V."/>
            <person name="Hilden K.S."/>
            <person name="Makela M.R."/>
            <person name="de Vries R.P."/>
        </authorList>
    </citation>
    <scope>NUCLEOTIDE SEQUENCE [LARGE SCALE GENOMIC DNA]</scope>
    <source>
        <strain evidence="2 3">CBS 464.89</strain>
    </source>
</reference>
<feature type="transmembrane region" description="Helical" evidence="1">
    <location>
        <begin position="52"/>
        <end position="76"/>
    </location>
</feature>
<dbReference type="PANTHER" id="PTHR35895:SF1">
    <property type="entry name" value="LIPID-BINDING SERUM GLYCOPROTEIN C-TERMINAL DOMAIN-CONTAINING PROTEIN"/>
    <property type="match status" value="1"/>
</dbReference>
<dbReference type="InterPro" id="IPR022185">
    <property type="entry name" value="DUF3712"/>
</dbReference>
<evidence type="ECO:0000256" key="1">
    <source>
        <dbReference type="SAM" id="Phobius"/>
    </source>
</evidence>
<dbReference type="Pfam" id="PF12505">
    <property type="entry name" value="DUF3712"/>
    <property type="match status" value="6"/>
</dbReference>
<dbReference type="GO" id="GO:0000329">
    <property type="term" value="C:fungal-type vacuole membrane"/>
    <property type="evidence" value="ECO:0007669"/>
    <property type="project" value="InterPro"/>
</dbReference>
<keyword evidence="1" id="KW-0472">Membrane</keyword>
<accession>A0A4Q9PU65</accession>
<evidence type="ECO:0000313" key="3">
    <source>
        <dbReference type="Proteomes" id="UP000292082"/>
    </source>
</evidence>